<dbReference type="Proteomes" id="UP000240206">
    <property type="component" value="Unassembled WGS sequence"/>
</dbReference>
<keyword evidence="4" id="KW-1185">Reference proteome</keyword>
<dbReference type="Gene3D" id="1.10.1220.170">
    <property type="match status" value="1"/>
</dbReference>
<dbReference type="PANTHER" id="PTHR33713:SF6">
    <property type="entry name" value="ANTITOXIN YEFM"/>
    <property type="match status" value="1"/>
</dbReference>
<dbReference type="AlphaFoldDB" id="A0A2P7EDF9"/>
<evidence type="ECO:0000256" key="2">
    <source>
        <dbReference type="RuleBase" id="RU362080"/>
    </source>
</evidence>
<dbReference type="EMBL" id="PXVC01000040">
    <property type="protein sequence ID" value="PSI01261.1"/>
    <property type="molecule type" value="Genomic_DNA"/>
</dbReference>
<dbReference type="SUPFAM" id="SSF143120">
    <property type="entry name" value="YefM-like"/>
    <property type="match status" value="1"/>
</dbReference>
<dbReference type="Pfam" id="PF02604">
    <property type="entry name" value="PhdYeFM_antitox"/>
    <property type="match status" value="1"/>
</dbReference>
<dbReference type="InterPro" id="IPR036165">
    <property type="entry name" value="YefM-like_sf"/>
</dbReference>
<comment type="similarity">
    <text evidence="1 2">Belongs to the phD/YefM antitoxin family.</text>
</comment>
<comment type="function">
    <text evidence="2">Antitoxin component of a type II toxin-antitoxin (TA) system.</text>
</comment>
<dbReference type="InterPro" id="IPR051405">
    <property type="entry name" value="phD/YefM_antitoxin"/>
</dbReference>
<sequence length="91" mass="10122">MAIETTYTTARDQLKTLMDRVVEDREVVMVRRRQGGDVALVAADELEGLLETAHLLRSPHNAARLLSALERARGDSLPALRLEDLEAQLQA</sequence>
<protein>
    <recommendedName>
        <fullName evidence="2">Antitoxin</fullName>
    </recommendedName>
</protein>
<evidence type="ECO:0000313" key="3">
    <source>
        <dbReference type="EMBL" id="PSI01261.1"/>
    </source>
</evidence>
<organism evidence="3 4">
    <name type="scientific">Synechococcus lacustris str. Tous</name>
    <dbReference type="NCBI Taxonomy" id="1910958"/>
    <lineage>
        <taxon>Bacteria</taxon>
        <taxon>Bacillati</taxon>
        <taxon>Cyanobacteriota</taxon>
        <taxon>Cyanophyceae</taxon>
        <taxon>Synechococcales</taxon>
        <taxon>Synechococcaceae</taxon>
        <taxon>Synechococcus</taxon>
    </lineage>
</organism>
<evidence type="ECO:0000313" key="4">
    <source>
        <dbReference type="Proteomes" id="UP000240206"/>
    </source>
</evidence>
<evidence type="ECO:0000256" key="1">
    <source>
        <dbReference type="ARBA" id="ARBA00009981"/>
    </source>
</evidence>
<proteinExistence type="inferred from homology"/>
<name>A0A2P7EDF9_9SYNE</name>
<comment type="caution">
    <text evidence="3">The sequence shown here is derived from an EMBL/GenBank/DDBJ whole genome shotgun (WGS) entry which is preliminary data.</text>
</comment>
<dbReference type="InterPro" id="IPR006442">
    <property type="entry name" value="Antitoxin_Phd/YefM"/>
</dbReference>
<dbReference type="Gene3D" id="3.40.1620.10">
    <property type="entry name" value="YefM-like domain"/>
    <property type="match status" value="1"/>
</dbReference>
<accession>A0A2P7EDF9</accession>
<dbReference type="PANTHER" id="PTHR33713">
    <property type="entry name" value="ANTITOXIN YAFN-RELATED"/>
    <property type="match status" value="1"/>
</dbReference>
<gene>
    <name evidence="3" type="ORF">C7K08_08825</name>
</gene>
<reference evidence="4" key="1">
    <citation type="submission" date="2018-03" db="EMBL/GenBank/DDBJ databases">
        <title>Ecological and genomic features of two cosmopolitan and abundant freshwater picocyanobacteria.</title>
        <authorList>
            <person name="Cabello-Yeves P.J."/>
            <person name="Picazo A."/>
            <person name="Camacho A."/>
            <person name="Callieri C."/>
            <person name="Rosselli R."/>
            <person name="Roda-Garcia J."/>
            <person name="Coutinho F.H."/>
            <person name="Rodriguez-Valera F."/>
        </authorList>
    </citation>
    <scope>NUCLEOTIDE SEQUENCE [LARGE SCALE GENOMIC DNA]</scope>
    <source>
        <strain evidence="4">Tous</strain>
    </source>
</reference>